<evidence type="ECO:0000313" key="3">
    <source>
        <dbReference type="Proteomes" id="UP000242287"/>
    </source>
</evidence>
<dbReference type="EMBL" id="KZ302136">
    <property type="protein sequence ID" value="PFH47081.1"/>
    <property type="molecule type" value="Genomic_DNA"/>
</dbReference>
<keyword evidence="3" id="KW-1185">Reference proteome</keyword>
<feature type="compositionally biased region" description="Low complexity" evidence="1">
    <location>
        <begin position="39"/>
        <end position="49"/>
    </location>
</feature>
<protein>
    <submittedName>
        <fullName evidence="2">Uncharacterized protein</fullName>
    </submittedName>
</protein>
<dbReference type="AlphaFoldDB" id="A0A2A9NFQ0"/>
<feature type="region of interest" description="Disordered" evidence="1">
    <location>
        <begin position="36"/>
        <end position="62"/>
    </location>
</feature>
<reference evidence="2 3" key="1">
    <citation type="submission" date="2014-02" db="EMBL/GenBank/DDBJ databases">
        <title>Transposable element dynamics among asymbiotic and ectomycorrhizal Amanita fungi.</title>
        <authorList>
            <consortium name="DOE Joint Genome Institute"/>
            <person name="Hess J."/>
            <person name="Skrede I."/>
            <person name="Wolfe B."/>
            <person name="LaButti K."/>
            <person name="Ohm R.A."/>
            <person name="Grigoriev I.V."/>
            <person name="Pringle A."/>
        </authorList>
    </citation>
    <scope>NUCLEOTIDE SEQUENCE [LARGE SCALE GENOMIC DNA]</scope>
    <source>
        <strain evidence="2 3">SKay4041</strain>
    </source>
</reference>
<accession>A0A2A9NFQ0</accession>
<evidence type="ECO:0000256" key="1">
    <source>
        <dbReference type="SAM" id="MobiDB-lite"/>
    </source>
</evidence>
<sequence>MDVIYPKPSNASLRKSIQLVLEYPKACKRDILQEPSCCTTTTPTPHPTTSWPGGRLQAHPGK</sequence>
<proteinExistence type="predicted"/>
<evidence type="ECO:0000313" key="2">
    <source>
        <dbReference type="EMBL" id="PFH47081.1"/>
    </source>
</evidence>
<organism evidence="2 3">
    <name type="scientific">Amanita thiersii Skay4041</name>
    <dbReference type="NCBI Taxonomy" id="703135"/>
    <lineage>
        <taxon>Eukaryota</taxon>
        <taxon>Fungi</taxon>
        <taxon>Dikarya</taxon>
        <taxon>Basidiomycota</taxon>
        <taxon>Agaricomycotina</taxon>
        <taxon>Agaricomycetes</taxon>
        <taxon>Agaricomycetidae</taxon>
        <taxon>Agaricales</taxon>
        <taxon>Pluteineae</taxon>
        <taxon>Amanitaceae</taxon>
        <taxon>Amanita</taxon>
    </lineage>
</organism>
<dbReference type="Proteomes" id="UP000242287">
    <property type="component" value="Unassembled WGS sequence"/>
</dbReference>
<name>A0A2A9NFQ0_9AGAR</name>
<gene>
    <name evidence="2" type="ORF">AMATHDRAFT_68484</name>
</gene>